<evidence type="ECO:0000313" key="3">
    <source>
        <dbReference type="EMBL" id="GAA0873324.1"/>
    </source>
</evidence>
<dbReference type="Pfam" id="PF12146">
    <property type="entry name" value="Hydrolase_4"/>
    <property type="match status" value="1"/>
</dbReference>
<name>A0ABP3XZM9_9FLAO</name>
<dbReference type="Gene3D" id="3.40.50.1820">
    <property type="entry name" value="alpha/beta hydrolase"/>
    <property type="match status" value="1"/>
</dbReference>
<dbReference type="InterPro" id="IPR053145">
    <property type="entry name" value="AB_hydrolase_Est10"/>
</dbReference>
<proteinExistence type="predicted"/>
<organism evidence="3 4">
    <name type="scientific">Gangjinia marincola</name>
    <dbReference type="NCBI Taxonomy" id="578463"/>
    <lineage>
        <taxon>Bacteria</taxon>
        <taxon>Pseudomonadati</taxon>
        <taxon>Bacteroidota</taxon>
        <taxon>Flavobacteriia</taxon>
        <taxon>Flavobacteriales</taxon>
        <taxon>Flavobacteriaceae</taxon>
        <taxon>Gangjinia</taxon>
    </lineage>
</organism>
<comment type="caution">
    <text evidence="3">The sequence shown here is derived from an EMBL/GenBank/DDBJ whole genome shotgun (WGS) entry which is preliminary data.</text>
</comment>
<dbReference type="PROSITE" id="PS00708">
    <property type="entry name" value="PRO_ENDOPEP_SER"/>
    <property type="match status" value="1"/>
</dbReference>
<dbReference type="InterPro" id="IPR029058">
    <property type="entry name" value="AB_hydrolase_fold"/>
</dbReference>
<dbReference type="EMBL" id="BAAAFG010000016">
    <property type="protein sequence ID" value="GAA0873324.1"/>
    <property type="molecule type" value="Genomic_DNA"/>
</dbReference>
<keyword evidence="1" id="KW-0378">Hydrolase</keyword>
<feature type="domain" description="Serine aminopeptidase S33" evidence="2">
    <location>
        <begin position="94"/>
        <end position="335"/>
    </location>
</feature>
<gene>
    <name evidence="3" type="ORF">GCM10009117_24710</name>
</gene>
<sequence>MDTSFSPQKVLISTVVIFLAFAEAFSQDVKPQTPVAPFPYTVEEVVFKNADAEDIQLAGTLFLPEKSKKAPVAIIISGSGPQNRNGTLLGHEYYLVLADHLVRQGIAVLRYDERGVAESEGEFKGSTSADFSTDVEAAISYLNTRKDINKKKIGLIGHSEGGLIAPMVASRNTDVAYVVMMAGPGLDGGRVLSTQVEKSTALQGANPEVAKLNADFIAIIAHKIRQKNDTLGLDKEIKSAWKQKRDSLSSFLQQAYNMDLLSAQMSFHKDPWMYEFFRLDPQEYLKKITVPVLAINGSLDVQVIAEVNLPQIKNALASSPSKDVTVKELEGLNHLFQEATTGSALEYAQIKQTISPSVLELIAAWINERF</sequence>
<dbReference type="InterPro" id="IPR002471">
    <property type="entry name" value="Pept_S9_AS"/>
</dbReference>
<dbReference type="Proteomes" id="UP001500507">
    <property type="component" value="Unassembled WGS sequence"/>
</dbReference>
<dbReference type="RefSeq" id="WP_343768179.1">
    <property type="nucleotide sequence ID" value="NZ_BAAAFG010000016.1"/>
</dbReference>
<evidence type="ECO:0000313" key="4">
    <source>
        <dbReference type="Proteomes" id="UP001500507"/>
    </source>
</evidence>
<accession>A0ABP3XZM9</accession>
<dbReference type="PANTHER" id="PTHR43265">
    <property type="entry name" value="ESTERASE ESTD"/>
    <property type="match status" value="1"/>
</dbReference>
<keyword evidence="4" id="KW-1185">Reference proteome</keyword>
<evidence type="ECO:0000256" key="1">
    <source>
        <dbReference type="ARBA" id="ARBA00022801"/>
    </source>
</evidence>
<reference evidence="4" key="1">
    <citation type="journal article" date="2019" name="Int. J. Syst. Evol. Microbiol.">
        <title>The Global Catalogue of Microorganisms (GCM) 10K type strain sequencing project: providing services to taxonomists for standard genome sequencing and annotation.</title>
        <authorList>
            <consortium name="The Broad Institute Genomics Platform"/>
            <consortium name="The Broad Institute Genome Sequencing Center for Infectious Disease"/>
            <person name="Wu L."/>
            <person name="Ma J."/>
        </authorList>
    </citation>
    <scope>NUCLEOTIDE SEQUENCE [LARGE SCALE GENOMIC DNA]</scope>
    <source>
        <strain evidence="4">JCM 16082</strain>
    </source>
</reference>
<dbReference type="PANTHER" id="PTHR43265:SF1">
    <property type="entry name" value="ESTERASE ESTD"/>
    <property type="match status" value="1"/>
</dbReference>
<dbReference type="InterPro" id="IPR022742">
    <property type="entry name" value="Hydrolase_4"/>
</dbReference>
<evidence type="ECO:0000259" key="2">
    <source>
        <dbReference type="Pfam" id="PF12146"/>
    </source>
</evidence>
<dbReference type="SUPFAM" id="SSF53474">
    <property type="entry name" value="alpha/beta-Hydrolases"/>
    <property type="match status" value="1"/>
</dbReference>
<protein>
    <recommendedName>
        <fullName evidence="2">Serine aminopeptidase S33 domain-containing protein</fullName>
    </recommendedName>
</protein>